<dbReference type="AlphaFoldDB" id="A0A379A1P1"/>
<dbReference type="GO" id="GO:0003677">
    <property type="term" value="F:DNA binding"/>
    <property type="evidence" value="ECO:0007669"/>
    <property type="project" value="UniProtKB-KW"/>
</dbReference>
<name>A0A379A1P1_9HYPH</name>
<dbReference type="Pfam" id="PF00392">
    <property type="entry name" value="GntR"/>
    <property type="match status" value="1"/>
</dbReference>
<keyword evidence="2" id="KW-0238">DNA-binding</keyword>
<dbReference type="EMBL" id="UGSK01000001">
    <property type="protein sequence ID" value="SUB02990.1"/>
    <property type="molecule type" value="Genomic_DNA"/>
</dbReference>
<dbReference type="SUPFAM" id="SSF46785">
    <property type="entry name" value="Winged helix' DNA-binding domain"/>
    <property type="match status" value="1"/>
</dbReference>
<dbReference type="Gene3D" id="1.10.10.10">
    <property type="entry name" value="Winged helix-like DNA-binding domain superfamily/Winged helix DNA-binding domain"/>
    <property type="match status" value="1"/>
</dbReference>
<dbReference type="GO" id="GO:0003700">
    <property type="term" value="F:DNA-binding transcription factor activity"/>
    <property type="evidence" value="ECO:0007669"/>
    <property type="project" value="InterPro"/>
</dbReference>
<dbReference type="SMART" id="SM00345">
    <property type="entry name" value="HTH_GNTR"/>
    <property type="match status" value="1"/>
</dbReference>
<evidence type="ECO:0000256" key="3">
    <source>
        <dbReference type="ARBA" id="ARBA00023163"/>
    </source>
</evidence>
<dbReference type="InterPro" id="IPR011711">
    <property type="entry name" value="GntR_C"/>
</dbReference>
<accession>A0A379A1P1</accession>
<dbReference type="SUPFAM" id="SSF48008">
    <property type="entry name" value="GntR ligand-binding domain-like"/>
    <property type="match status" value="1"/>
</dbReference>
<keyword evidence="1" id="KW-0805">Transcription regulation</keyword>
<evidence type="ECO:0000256" key="1">
    <source>
        <dbReference type="ARBA" id="ARBA00023015"/>
    </source>
</evidence>
<evidence type="ECO:0000256" key="2">
    <source>
        <dbReference type="ARBA" id="ARBA00023125"/>
    </source>
</evidence>
<dbReference type="InterPro" id="IPR036388">
    <property type="entry name" value="WH-like_DNA-bd_sf"/>
</dbReference>
<gene>
    <name evidence="5" type="primary">ydfH_8</name>
    <name evidence="5" type="ORF">NCTC13350_03973</name>
</gene>
<proteinExistence type="predicted"/>
<dbReference type="Proteomes" id="UP000255000">
    <property type="component" value="Unassembled WGS sequence"/>
</dbReference>
<evidence type="ECO:0000313" key="6">
    <source>
        <dbReference type="Proteomes" id="UP000255000"/>
    </source>
</evidence>
<dbReference type="Pfam" id="PF07729">
    <property type="entry name" value="FCD"/>
    <property type="match status" value="1"/>
</dbReference>
<reference evidence="5 6" key="1">
    <citation type="submission" date="2018-06" db="EMBL/GenBank/DDBJ databases">
        <authorList>
            <consortium name="Pathogen Informatics"/>
            <person name="Doyle S."/>
        </authorList>
    </citation>
    <scope>NUCLEOTIDE SEQUENCE [LARGE SCALE GENOMIC DNA]</scope>
    <source>
        <strain evidence="5 6">NCTC13350</strain>
    </source>
</reference>
<evidence type="ECO:0000313" key="5">
    <source>
        <dbReference type="EMBL" id="SUB02990.1"/>
    </source>
</evidence>
<dbReference type="PANTHER" id="PTHR43537">
    <property type="entry name" value="TRANSCRIPTIONAL REGULATOR, GNTR FAMILY"/>
    <property type="match status" value="1"/>
</dbReference>
<protein>
    <submittedName>
        <fullName evidence="5">Uncharacterized HTH-type transcriptional regulator ydfH</fullName>
    </submittedName>
</protein>
<dbReference type="InterPro" id="IPR008920">
    <property type="entry name" value="TF_FadR/GntR_C"/>
</dbReference>
<dbReference type="OrthoDB" id="9028214at2"/>
<dbReference type="PANTHER" id="PTHR43537:SF45">
    <property type="entry name" value="GNTR FAMILY REGULATORY PROTEIN"/>
    <property type="match status" value="1"/>
</dbReference>
<evidence type="ECO:0000259" key="4">
    <source>
        <dbReference type="PROSITE" id="PS50949"/>
    </source>
</evidence>
<organism evidence="5 6">
    <name type="scientific">Pannonibacter phragmitetus</name>
    <dbReference type="NCBI Taxonomy" id="121719"/>
    <lineage>
        <taxon>Bacteria</taxon>
        <taxon>Pseudomonadati</taxon>
        <taxon>Pseudomonadota</taxon>
        <taxon>Alphaproteobacteria</taxon>
        <taxon>Hyphomicrobiales</taxon>
        <taxon>Stappiaceae</taxon>
        <taxon>Pannonibacter</taxon>
    </lineage>
</organism>
<dbReference type="InterPro" id="IPR000524">
    <property type="entry name" value="Tscrpt_reg_HTH_GntR"/>
</dbReference>
<dbReference type="RefSeq" id="WP_160118282.1">
    <property type="nucleotide sequence ID" value="NZ_UGSK01000001.1"/>
</dbReference>
<dbReference type="SMART" id="SM00895">
    <property type="entry name" value="FCD"/>
    <property type="match status" value="1"/>
</dbReference>
<sequence>MKTGKAEDDRTDQAAAPAWSLECAQDLTSLAYERVEELFVAMQIAPGADIRTQDLQERVGLGRTPVHQAVRRLAAETLLEVRPRNGLRVAPIDLTRERNLAELRRDVDRFVTATAIRNMSANDRAALHHLRRRVEAEFDSLSLDGFNAIDKSFDRLLIRASGERFLERTASPLQAFARRMGYLHITQISGRKGLAASMERHMAIMDHVLAGDTDAACSASRDLVAFSMSLISELEREIDPALLDVRFSAQP</sequence>
<dbReference type="InterPro" id="IPR036390">
    <property type="entry name" value="WH_DNA-bd_sf"/>
</dbReference>
<keyword evidence="3" id="KW-0804">Transcription</keyword>
<dbReference type="Gene3D" id="1.20.120.530">
    <property type="entry name" value="GntR ligand-binding domain-like"/>
    <property type="match status" value="1"/>
</dbReference>
<feature type="domain" description="HTH gntR-type" evidence="4">
    <location>
        <begin position="25"/>
        <end position="92"/>
    </location>
</feature>
<dbReference type="PROSITE" id="PS50949">
    <property type="entry name" value="HTH_GNTR"/>
    <property type="match status" value="1"/>
</dbReference>